<protein>
    <submittedName>
        <fullName evidence="1">Probable phosphopyruvate hydratase</fullName>
    </submittedName>
</protein>
<dbReference type="AntiFam" id="ANF00127">
    <property type="entry name" value="Shadow ORF (opposite eno)"/>
</dbReference>
<dbReference type="Proteomes" id="UP000006230">
    <property type="component" value="Unassembled WGS sequence"/>
</dbReference>
<keyword evidence="2" id="KW-1185">Reference proteome</keyword>
<keyword evidence="1" id="KW-0670">Pyruvate</keyword>
<reference evidence="1 2" key="1">
    <citation type="journal article" date="2010" name="J. Bacteriol.">
        <title>Genome sequences of Pelagibaca bermudensis HTCC2601T and Maritimibacter alkaliphilus HTCC2654T, the type strains of two marine Roseobacter genera.</title>
        <authorList>
            <person name="Thrash J.C."/>
            <person name="Cho J.C."/>
            <person name="Ferriera S."/>
            <person name="Johnson J."/>
            <person name="Vergin K.L."/>
            <person name="Giovannoni S.J."/>
        </authorList>
    </citation>
    <scope>NUCLEOTIDE SEQUENCE [LARGE SCALE GENOMIC DNA]</scope>
    <source>
        <strain evidence="2">DSM 26914 / JCM 13377 / KCTC 12554 / HTCC2601</strain>
    </source>
</reference>
<proteinExistence type="predicted"/>
<dbReference type="EMBL" id="AATQ01000066">
    <property type="protein sequence ID" value="EAU43788.1"/>
    <property type="molecule type" value="Genomic_DNA"/>
</dbReference>
<dbReference type="AlphaFoldDB" id="Q0FHW8"/>
<dbReference type="HOGENOM" id="CLU_1101950_0_0_5"/>
<evidence type="ECO:0000313" key="1">
    <source>
        <dbReference type="EMBL" id="EAU43788.1"/>
    </source>
</evidence>
<sequence>MLGRGEREAFALHLVLAVLVILGRGGIEREVDVLARLVAGLLDRLEDEVQRLAGAAELGGEAALVAETGRHARRRELFLQGVEDFRAHAHRLADVFRADRHDHEFLDVDRVVRVLAAIDDVHHRHREDAGGGAANVAIERLGGELGRGLGGGEADAENGVGAETALVVGAVELDHRAVDGFLLGGVEAHQRLGDLAVDRGHGIEHALAHVAALVAVAALMRLVHAGRGTRGHGGAAQRAVFQHDVDLDRGVATAVEDLAGVNVDDGAHGCVPRLQLGLSEL</sequence>
<organism evidence="1 2">
    <name type="scientific">Salipiger bermudensis (strain DSM 26914 / JCM 13377 / KCTC 12554 / HTCC2601)</name>
    <name type="common">Pelagibaca bermudensis</name>
    <dbReference type="NCBI Taxonomy" id="314265"/>
    <lineage>
        <taxon>Bacteria</taxon>
        <taxon>Pseudomonadati</taxon>
        <taxon>Pseudomonadota</taxon>
        <taxon>Alphaproteobacteria</taxon>
        <taxon>Rhodobacterales</taxon>
        <taxon>Roseobacteraceae</taxon>
        <taxon>Salipiger</taxon>
    </lineage>
</organism>
<name>Q0FHW8_SALBH</name>
<accession>Q0FHW8</accession>
<evidence type="ECO:0000313" key="2">
    <source>
        <dbReference type="Proteomes" id="UP000006230"/>
    </source>
</evidence>
<comment type="caution">
    <text evidence="1">The sequence shown here is derived from an EMBL/GenBank/DDBJ whole genome shotgun (WGS) entry which is preliminary data.</text>
</comment>
<gene>
    <name evidence="1" type="ORF">R2601_24569</name>
</gene>
<dbReference type="eggNOG" id="ENOG5030D1S">
    <property type="taxonomic scope" value="Bacteria"/>
</dbReference>